<evidence type="ECO:0000256" key="3">
    <source>
        <dbReference type="ARBA" id="ARBA00023125"/>
    </source>
</evidence>
<evidence type="ECO:0000256" key="6">
    <source>
        <dbReference type="SAM" id="MobiDB-lite"/>
    </source>
</evidence>
<sequence>MSKTEQKSSWVKKRRSESSRAKSQQRQRRKSGLFKKAAEFSLECESDVVVAIRIRRTGQTYIFDSSSQEEWLEALPRLVLYPP</sequence>
<evidence type="ECO:0000256" key="4">
    <source>
        <dbReference type="ARBA" id="ARBA00023163"/>
    </source>
</evidence>
<dbReference type="GeneID" id="8305601"/>
<keyword evidence="5" id="KW-0539">Nucleus</keyword>
<dbReference type="SUPFAM" id="SSF55455">
    <property type="entry name" value="SRF-like"/>
    <property type="match status" value="1"/>
</dbReference>
<dbReference type="InterPro" id="IPR002100">
    <property type="entry name" value="TF_MADSbox"/>
</dbReference>
<comment type="subcellular location">
    <subcellularLocation>
        <location evidence="1">Nucleus</location>
    </subcellularLocation>
</comment>
<dbReference type="PROSITE" id="PS50066">
    <property type="entry name" value="MADS_BOX_2"/>
    <property type="match status" value="1"/>
</dbReference>
<dbReference type="KEGG" id="pcs:N7525_002883"/>
<dbReference type="Proteomes" id="UP000000724">
    <property type="component" value="Contig Pc00c13"/>
</dbReference>
<dbReference type="GO" id="GO:0046983">
    <property type="term" value="F:protein dimerization activity"/>
    <property type="evidence" value="ECO:0007669"/>
    <property type="project" value="InterPro"/>
</dbReference>
<dbReference type="HOGENOM" id="CLU_2655248_0_0_1"/>
<evidence type="ECO:0000256" key="2">
    <source>
        <dbReference type="ARBA" id="ARBA00023015"/>
    </source>
</evidence>
<dbReference type="AlphaFoldDB" id="B6H1A3"/>
<dbReference type="OMA" id="IPQICER"/>
<dbReference type="GO" id="GO:0003677">
    <property type="term" value="F:DNA binding"/>
    <property type="evidence" value="ECO:0007669"/>
    <property type="project" value="UniProtKB-KW"/>
</dbReference>
<accession>B6H1A3</accession>
<organism evidence="8 9">
    <name type="scientific">Penicillium rubens (strain ATCC 28089 / DSM 1075 / NRRL 1951 / Wisconsin 54-1255)</name>
    <name type="common">Penicillium chrysogenum</name>
    <dbReference type="NCBI Taxonomy" id="500485"/>
    <lineage>
        <taxon>Eukaryota</taxon>
        <taxon>Fungi</taxon>
        <taxon>Dikarya</taxon>
        <taxon>Ascomycota</taxon>
        <taxon>Pezizomycotina</taxon>
        <taxon>Eurotiomycetes</taxon>
        <taxon>Eurotiomycetidae</taxon>
        <taxon>Eurotiales</taxon>
        <taxon>Aspergillaceae</taxon>
        <taxon>Penicillium</taxon>
        <taxon>Penicillium chrysogenum species complex</taxon>
    </lineage>
</organism>
<dbReference type="EMBL" id="AM920428">
    <property type="protein sequence ID" value="CAP91166.1"/>
    <property type="molecule type" value="Genomic_DNA"/>
</dbReference>
<dbReference type="InterPro" id="IPR036879">
    <property type="entry name" value="TF_MADSbox_sf"/>
</dbReference>
<evidence type="ECO:0000313" key="8">
    <source>
        <dbReference type="EMBL" id="CAP91166.1"/>
    </source>
</evidence>
<feature type="region of interest" description="Disordered" evidence="6">
    <location>
        <begin position="1"/>
        <end position="33"/>
    </location>
</feature>
<feature type="domain" description="MADS-box" evidence="7">
    <location>
        <begin position="6"/>
        <end position="52"/>
    </location>
</feature>
<evidence type="ECO:0000313" key="9">
    <source>
        <dbReference type="Proteomes" id="UP000000724"/>
    </source>
</evidence>
<protein>
    <submittedName>
        <fullName evidence="8">Pc13g00970 protein</fullName>
    </submittedName>
</protein>
<gene>
    <name evidence="8" type="ORF">Pc13g00970</name>
    <name evidence="8" type="ORF">PCH_Pc13g00970</name>
</gene>
<dbReference type="OrthoDB" id="4361034at2759"/>
<dbReference type="Pfam" id="PF00319">
    <property type="entry name" value="SRF-TF"/>
    <property type="match status" value="1"/>
</dbReference>
<dbReference type="VEuPathDB" id="FungiDB:PCH_Pc13g00970"/>
<keyword evidence="3" id="KW-0238">DNA-binding</keyword>
<name>B6H1A3_PENRW</name>
<keyword evidence="9" id="KW-1185">Reference proteome</keyword>
<reference evidence="8 9" key="1">
    <citation type="journal article" date="2008" name="Nat. Biotechnol.">
        <title>Genome sequencing and analysis of the filamentous fungus Penicillium chrysogenum.</title>
        <authorList>
            <person name="van den Berg M.A."/>
            <person name="Albang R."/>
            <person name="Albermann K."/>
            <person name="Badger J.H."/>
            <person name="Daran J.-M."/>
            <person name="Driessen A.J.M."/>
            <person name="Garcia-Estrada C."/>
            <person name="Fedorova N.D."/>
            <person name="Harris D.M."/>
            <person name="Heijne W.H.M."/>
            <person name="Joardar V.S."/>
            <person name="Kiel J.A.K.W."/>
            <person name="Kovalchuk A."/>
            <person name="Martin J.F."/>
            <person name="Nierman W.C."/>
            <person name="Nijland J.G."/>
            <person name="Pronk J.T."/>
            <person name="Roubos J.A."/>
            <person name="van der Klei I.J."/>
            <person name="van Peij N.N.M.E."/>
            <person name="Veenhuis M."/>
            <person name="von Doehren H."/>
            <person name="Wagner C."/>
            <person name="Wortman J.R."/>
            <person name="Bovenberg R.A.L."/>
        </authorList>
    </citation>
    <scope>NUCLEOTIDE SEQUENCE [LARGE SCALE GENOMIC DNA]</scope>
    <source>
        <strain evidence="9">ATCC 28089 / DSM 1075 / NRRL 1951 / Wisconsin 54-1255</strain>
    </source>
</reference>
<dbReference type="Gene3D" id="3.40.1810.10">
    <property type="entry name" value="Transcription factor, MADS-box"/>
    <property type="match status" value="1"/>
</dbReference>
<dbReference type="GO" id="GO:0045944">
    <property type="term" value="P:positive regulation of transcription by RNA polymerase II"/>
    <property type="evidence" value="ECO:0007669"/>
    <property type="project" value="UniProtKB-ARBA"/>
</dbReference>
<evidence type="ECO:0000256" key="1">
    <source>
        <dbReference type="ARBA" id="ARBA00004123"/>
    </source>
</evidence>
<evidence type="ECO:0000259" key="7">
    <source>
        <dbReference type="PROSITE" id="PS50066"/>
    </source>
</evidence>
<evidence type="ECO:0000256" key="5">
    <source>
        <dbReference type="ARBA" id="ARBA00023242"/>
    </source>
</evidence>
<keyword evidence="2" id="KW-0805">Transcription regulation</keyword>
<feature type="compositionally biased region" description="Basic residues" evidence="6">
    <location>
        <begin position="23"/>
        <end position="33"/>
    </location>
</feature>
<dbReference type="BioCyc" id="PCHR:PC13G00970-MONOMER"/>
<proteinExistence type="predicted"/>
<keyword evidence="4" id="KW-0804">Transcription</keyword>
<dbReference type="GO" id="GO:0005634">
    <property type="term" value="C:nucleus"/>
    <property type="evidence" value="ECO:0007669"/>
    <property type="project" value="UniProtKB-SubCell"/>
</dbReference>
<dbReference type="STRING" id="500485.B6H1A3"/>